<proteinExistence type="predicted"/>
<evidence type="ECO:0000256" key="1">
    <source>
        <dbReference type="SAM" id="MobiDB-lite"/>
    </source>
</evidence>
<dbReference type="EMBL" id="PQIB02000002">
    <property type="protein sequence ID" value="RLN35898.1"/>
    <property type="molecule type" value="Genomic_DNA"/>
</dbReference>
<sequence length="261" mass="28384">MNVEPKDFHGDTFKKITTSMMLSSPIRRGGIEFSPRRSLTLQRALQPTPQGRKTTPNGAVVADTDMNSRVKLSLVASARPYHHRCKKSVYLLPHSVKGISRHQPPDPSCRHRGSLSTSAPHVSPLSGSPVWRSPCRTQSSPQIAQPPRRRSPVPRTLAAAASSLRPARLWWPPPPPPCRHHCAPGEVALRRSRCPRRRRCARRQRVRGPCAGGGGRGQAMAAQMGPHPDLGKEEPDAATTCCWAWISEGGQGKGGHGCSGV</sequence>
<name>A0A3L6TEH1_PANMI</name>
<keyword evidence="3" id="KW-1185">Reference proteome</keyword>
<feature type="region of interest" description="Disordered" evidence="1">
    <location>
        <begin position="209"/>
        <end position="233"/>
    </location>
</feature>
<evidence type="ECO:0000313" key="2">
    <source>
        <dbReference type="EMBL" id="RLN35898.1"/>
    </source>
</evidence>
<evidence type="ECO:0000313" key="3">
    <source>
        <dbReference type="Proteomes" id="UP000275267"/>
    </source>
</evidence>
<feature type="region of interest" description="Disordered" evidence="1">
    <location>
        <begin position="97"/>
        <end position="159"/>
    </location>
</feature>
<reference evidence="3" key="1">
    <citation type="journal article" date="2019" name="Nat. Commun.">
        <title>The genome of broomcorn millet.</title>
        <authorList>
            <person name="Zou C."/>
            <person name="Miki D."/>
            <person name="Li D."/>
            <person name="Tang Q."/>
            <person name="Xiao L."/>
            <person name="Rajput S."/>
            <person name="Deng P."/>
            <person name="Jia W."/>
            <person name="Huang R."/>
            <person name="Zhang M."/>
            <person name="Sun Y."/>
            <person name="Hu J."/>
            <person name="Fu X."/>
            <person name="Schnable P.S."/>
            <person name="Li F."/>
            <person name="Zhang H."/>
            <person name="Feng B."/>
            <person name="Zhu X."/>
            <person name="Liu R."/>
            <person name="Schnable J.C."/>
            <person name="Zhu J.-K."/>
            <person name="Zhang H."/>
        </authorList>
    </citation>
    <scope>NUCLEOTIDE SEQUENCE [LARGE SCALE GENOMIC DNA]</scope>
</reference>
<dbReference type="AlphaFoldDB" id="A0A3L6TEH1"/>
<accession>A0A3L6TEH1</accession>
<protein>
    <submittedName>
        <fullName evidence="2">Uncharacterized protein</fullName>
    </submittedName>
</protein>
<gene>
    <name evidence="2" type="ORF">C2845_PM03G22270</name>
</gene>
<organism evidence="2 3">
    <name type="scientific">Panicum miliaceum</name>
    <name type="common">Proso millet</name>
    <name type="synonym">Broomcorn millet</name>
    <dbReference type="NCBI Taxonomy" id="4540"/>
    <lineage>
        <taxon>Eukaryota</taxon>
        <taxon>Viridiplantae</taxon>
        <taxon>Streptophyta</taxon>
        <taxon>Embryophyta</taxon>
        <taxon>Tracheophyta</taxon>
        <taxon>Spermatophyta</taxon>
        <taxon>Magnoliopsida</taxon>
        <taxon>Liliopsida</taxon>
        <taxon>Poales</taxon>
        <taxon>Poaceae</taxon>
        <taxon>PACMAD clade</taxon>
        <taxon>Panicoideae</taxon>
        <taxon>Panicodae</taxon>
        <taxon>Paniceae</taxon>
        <taxon>Panicinae</taxon>
        <taxon>Panicum</taxon>
        <taxon>Panicum sect. Panicum</taxon>
    </lineage>
</organism>
<dbReference type="Proteomes" id="UP000275267">
    <property type="component" value="Unassembled WGS sequence"/>
</dbReference>
<comment type="caution">
    <text evidence="2">The sequence shown here is derived from an EMBL/GenBank/DDBJ whole genome shotgun (WGS) entry which is preliminary data.</text>
</comment>